<feature type="site" description="Transition state stabilizer" evidence="7">
    <location>
        <position position="118"/>
    </location>
</feature>
<keyword evidence="3 7" id="KW-0799">Topoisomerase</keyword>
<dbReference type="AlphaFoldDB" id="A0A380MUC5"/>
<dbReference type="Pfam" id="PF03989">
    <property type="entry name" value="DNA_gyraseA_C"/>
    <property type="match status" value="1"/>
</dbReference>
<dbReference type="NCBIfam" id="NF004044">
    <property type="entry name" value="PRK05561.1"/>
    <property type="match status" value="1"/>
</dbReference>
<dbReference type="SUPFAM" id="SSF101904">
    <property type="entry name" value="GyrA/ParC C-terminal domain-like"/>
    <property type="match status" value="1"/>
</dbReference>
<keyword evidence="11" id="KW-1185">Reference proteome</keyword>
<dbReference type="GO" id="GO:0005737">
    <property type="term" value="C:cytoplasm"/>
    <property type="evidence" value="ECO:0007669"/>
    <property type="project" value="TreeGrafter"/>
</dbReference>
<dbReference type="GO" id="GO:0006265">
    <property type="term" value="P:DNA topological change"/>
    <property type="evidence" value="ECO:0007669"/>
    <property type="project" value="UniProtKB-UniRule"/>
</dbReference>
<dbReference type="SUPFAM" id="SSF56719">
    <property type="entry name" value="Type II DNA topoisomerase"/>
    <property type="match status" value="1"/>
</dbReference>
<reference evidence="10 11" key="1">
    <citation type="submission" date="2018-06" db="EMBL/GenBank/DDBJ databases">
        <authorList>
            <consortium name="Pathogen Informatics"/>
            <person name="Doyle S."/>
        </authorList>
    </citation>
    <scope>NUCLEOTIDE SEQUENCE [LARGE SCALE GENOMIC DNA]</scope>
    <source>
        <strain evidence="10 11">NCTC13337</strain>
    </source>
</reference>
<dbReference type="GO" id="GO:0005524">
    <property type="term" value="F:ATP binding"/>
    <property type="evidence" value="ECO:0007669"/>
    <property type="project" value="InterPro"/>
</dbReference>
<evidence type="ECO:0000256" key="7">
    <source>
        <dbReference type="HAMAP-Rule" id="MF_00936"/>
    </source>
</evidence>
<dbReference type="FunFam" id="1.10.268.10:FF:000001">
    <property type="entry name" value="DNA gyrase subunit A"/>
    <property type="match status" value="1"/>
</dbReference>
<dbReference type="SMART" id="SM00434">
    <property type="entry name" value="TOP4c"/>
    <property type="match status" value="1"/>
</dbReference>
<dbReference type="InterPro" id="IPR006691">
    <property type="entry name" value="GyrA/parC_rep"/>
</dbReference>
<protein>
    <recommendedName>
        <fullName evidence="7">DNA topoisomerase 4 subunit A</fullName>
        <ecNumber evidence="7">5.6.2.2</ecNumber>
    </recommendedName>
    <alternativeName>
        <fullName evidence="7">Topoisomerase IV subunit A</fullName>
    </alternativeName>
</protein>
<dbReference type="InterPro" id="IPR035516">
    <property type="entry name" value="Gyrase/topoIV_suA_C"/>
</dbReference>
<dbReference type="CDD" id="cd00187">
    <property type="entry name" value="TOP4c"/>
    <property type="match status" value="1"/>
</dbReference>
<evidence type="ECO:0000256" key="6">
    <source>
        <dbReference type="ARBA" id="ARBA00023235"/>
    </source>
</evidence>
<dbReference type="InterPro" id="IPR013757">
    <property type="entry name" value="Topo_IIA_A_a_sf"/>
</dbReference>
<evidence type="ECO:0000256" key="4">
    <source>
        <dbReference type="ARBA" id="ARBA00023125"/>
    </source>
</evidence>
<evidence type="ECO:0000256" key="2">
    <source>
        <dbReference type="ARBA" id="ARBA00022475"/>
    </source>
</evidence>
<dbReference type="Gene3D" id="2.120.10.90">
    <property type="entry name" value="DNA gyrase/topoisomerase IV, subunit A, C-terminal"/>
    <property type="match status" value="1"/>
</dbReference>
<keyword evidence="6 7" id="KW-0413">Isomerase</keyword>
<dbReference type="PANTHER" id="PTHR43493:SF1">
    <property type="entry name" value="DNA TOPOISOMERASE 4 SUBUNIT A"/>
    <property type="match status" value="1"/>
</dbReference>
<evidence type="ECO:0000256" key="1">
    <source>
        <dbReference type="ARBA" id="ARBA00000185"/>
    </source>
</evidence>
<keyword evidence="5 7" id="KW-0472">Membrane</keyword>
<dbReference type="NCBIfam" id="TIGR01062">
    <property type="entry name" value="parC_Gneg"/>
    <property type="match status" value="1"/>
</dbReference>
<dbReference type="EC" id="5.6.2.2" evidence="7"/>
<dbReference type="Gene3D" id="3.90.199.10">
    <property type="entry name" value="Topoisomerase II, domain 5"/>
    <property type="match status" value="1"/>
</dbReference>
<proteinExistence type="inferred from homology"/>
<organism evidence="10 11">
    <name type="scientific">Suttonella ornithocola</name>
    <dbReference type="NCBI Taxonomy" id="279832"/>
    <lineage>
        <taxon>Bacteria</taxon>
        <taxon>Pseudomonadati</taxon>
        <taxon>Pseudomonadota</taxon>
        <taxon>Gammaproteobacteria</taxon>
        <taxon>Cardiobacteriales</taxon>
        <taxon>Cardiobacteriaceae</taxon>
        <taxon>Suttonella</taxon>
    </lineage>
</organism>
<dbReference type="EMBL" id="UHIC01000001">
    <property type="protein sequence ID" value="SUO95646.1"/>
    <property type="molecule type" value="Genomic_DNA"/>
</dbReference>
<dbReference type="GO" id="GO:0003918">
    <property type="term" value="F:DNA topoisomerase type II (double strand cut, ATP-hydrolyzing) activity"/>
    <property type="evidence" value="ECO:0007669"/>
    <property type="project" value="UniProtKB-UniRule"/>
</dbReference>
<dbReference type="Proteomes" id="UP000254601">
    <property type="component" value="Unassembled WGS sequence"/>
</dbReference>
<evidence type="ECO:0000256" key="3">
    <source>
        <dbReference type="ARBA" id="ARBA00023029"/>
    </source>
</evidence>
<evidence type="ECO:0000259" key="9">
    <source>
        <dbReference type="PROSITE" id="PS52040"/>
    </source>
</evidence>
<dbReference type="OrthoDB" id="9806486at2"/>
<evidence type="ECO:0000256" key="8">
    <source>
        <dbReference type="PROSITE-ProRule" id="PRU01384"/>
    </source>
</evidence>
<evidence type="ECO:0000256" key="5">
    <source>
        <dbReference type="ARBA" id="ARBA00023136"/>
    </source>
</evidence>
<dbReference type="InterPro" id="IPR050220">
    <property type="entry name" value="Type_II_DNA_Topoisomerases"/>
</dbReference>
<dbReference type="Gene3D" id="1.10.268.10">
    <property type="entry name" value="Topoisomerase, domain 3"/>
    <property type="match status" value="1"/>
</dbReference>
<keyword evidence="4 7" id="KW-0238">DNA-binding</keyword>
<comment type="catalytic activity">
    <reaction evidence="1 7 8">
        <text>ATP-dependent breakage, passage and rejoining of double-stranded DNA.</text>
        <dbReference type="EC" id="5.6.2.2"/>
    </reaction>
</comment>
<dbReference type="GO" id="GO:0019897">
    <property type="term" value="C:extrinsic component of plasma membrane"/>
    <property type="evidence" value="ECO:0007669"/>
    <property type="project" value="UniProtKB-UniRule"/>
</dbReference>
<dbReference type="InterPro" id="IPR005742">
    <property type="entry name" value="TopoIV_A_Gneg"/>
</dbReference>
<dbReference type="HAMAP" id="MF_00936">
    <property type="entry name" value="ParC_type1"/>
    <property type="match status" value="1"/>
</dbReference>
<evidence type="ECO:0000313" key="11">
    <source>
        <dbReference type="Proteomes" id="UP000254601"/>
    </source>
</evidence>
<dbReference type="Pfam" id="PF00521">
    <property type="entry name" value="DNA_topoisoIV"/>
    <property type="match status" value="1"/>
</dbReference>
<name>A0A380MUC5_9GAMM</name>
<dbReference type="GO" id="GO:0007059">
    <property type="term" value="P:chromosome segregation"/>
    <property type="evidence" value="ECO:0007669"/>
    <property type="project" value="UniProtKB-UniRule"/>
</dbReference>
<dbReference type="PANTHER" id="PTHR43493">
    <property type="entry name" value="DNA GYRASE/TOPOISOMERASE SUBUNIT A"/>
    <property type="match status" value="1"/>
</dbReference>
<evidence type="ECO:0000313" key="10">
    <source>
        <dbReference type="EMBL" id="SUO95646.1"/>
    </source>
</evidence>
<comment type="subunit">
    <text evidence="7">Heterotetramer composed of ParC and ParE.</text>
</comment>
<comment type="similarity">
    <text evidence="7">Belongs to the type II topoisomerase GyrA/ParC subunit family. ParC type 1 subfamily.</text>
</comment>
<accession>A0A380MUC5</accession>
<keyword evidence="2 7" id="KW-1003">Cell membrane</keyword>
<feature type="active site" description="O-(5'-phospho-DNA)-tyrosine intermediate" evidence="7 8">
    <location>
        <position position="119"/>
    </location>
</feature>
<dbReference type="InterPro" id="IPR013758">
    <property type="entry name" value="Topo_IIA_A/C_ab"/>
</dbReference>
<feature type="domain" description="Topo IIA-type catalytic" evidence="9">
    <location>
        <begin position="30"/>
        <end position="493"/>
    </location>
</feature>
<sequence>MLLEEQQPLAAFTEKAYLDYAMYVILDRALPSIADGLKPVQRRLVYAMSELGLSATAKYKKSARTVGDVLGKYHPHGDSACYEAMVLMAQPFSYRYPLVDGQGNWGSPDDPKSFAAMRYTESKLTPYAKSLLQELAQGTVDWQPNFDGTLSEPARLPARLPNILLNGGSGIAVGMSTDIPPHNLREVVSACQALLENPDLSDAALLSYIPAPDFPTGGELITPKADLAKLYQTGSGSVKLRARYVLEDGNIVIEQLPYQVSGARVQEQIAKQMQEKKLAWLEDLRDESDHEQPTRLVLVPRSNRVDTERLMQHLFATTDLEKNYRVQFNMIGLDGKPQVKSLKSILTEWLRFREQTVIRRLEHRLAAVESRLHILDALLLAYLNLDEVIRIVREEEHPKAALIATFGLDEEQAEAILNTRLRHLARLEEVKIRDEQHALLAEKAQLEQLLSNRQALHRLISDELAEDAQAYGDARRTLLVEREAAQALEESELLPSEAITVVLSKMGWVRAAKGHNIDGSSLNYKSGDDFLLQLPARSHQNACLLADTGRCYTLPLAKLPSARSYGEPLSGSLTLENGSRIVSAVVIEEASHYLIVADNGSGFIVSGSELISRTKTGKALITPSKNGSALAIIPIQPSSDSILAVSNEGRAVIVGADELPMMSKGKGNQIIGIAKKAYDSGARLTQIEVLTPQTDVILFSGKQKMHLRAADRADFQVARGHKGYSLPKGYQKIERIERVEKAEETQ</sequence>
<dbReference type="GO" id="GO:0005694">
    <property type="term" value="C:chromosome"/>
    <property type="evidence" value="ECO:0007669"/>
    <property type="project" value="InterPro"/>
</dbReference>
<dbReference type="GO" id="GO:0009330">
    <property type="term" value="C:DNA topoisomerase type II (double strand cut, ATP-hydrolyzing) complex"/>
    <property type="evidence" value="ECO:0007669"/>
    <property type="project" value="TreeGrafter"/>
</dbReference>
<dbReference type="InterPro" id="IPR013760">
    <property type="entry name" value="Topo_IIA-like_dom_sf"/>
</dbReference>
<dbReference type="Gene3D" id="3.30.1360.40">
    <property type="match status" value="1"/>
</dbReference>
<comment type="function">
    <text evidence="7">Topoisomerase IV is essential for chromosome segregation. It relaxes supercoiled DNA. Performs the decatenation events required during the replication of a circular DNA molecule.</text>
</comment>
<dbReference type="InterPro" id="IPR002205">
    <property type="entry name" value="Topo_IIA_dom_A"/>
</dbReference>
<dbReference type="PROSITE" id="PS52040">
    <property type="entry name" value="TOPO_IIA"/>
    <property type="match status" value="1"/>
</dbReference>
<gene>
    <name evidence="7 10" type="primary">parC</name>
    <name evidence="10" type="ORF">NCTC13337_01517</name>
</gene>
<comment type="subcellular location">
    <subcellularLocation>
        <location evidence="7">Cell membrane</location>
        <topology evidence="7">Peripheral membrane protein</topology>
    </subcellularLocation>
</comment>
<feature type="site" description="Interaction with DNA" evidence="7">
    <location>
        <position position="38"/>
    </location>
</feature>
<dbReference type="RefSeq" id="WP_072576401.1">
    <property type="nucleotide sequence ID" value="NZ_LWHB01000068.1"/>
</dbReference>
<feature type="site" description="Interaction with DNA" evidence="7">
    <location>
        <position position="74"/>
    </location>
</feature>
<feature type="site" description="Interaction with DNA" evidence="7">
    <location>
        <position position="76"/>
    </location>
</feature>
<dbReference type="GO" id="GO:0003677">
    <property type="term" value="F:DNA binding"/>
    <property type="evidence" value="ECO:0007669"/>
    <property type="project" value="UniProtKB-UniRule"/>
</dbReference>